<dbReference type="Pfam" id="PF00172">
    <property type="entry name" value="Zn_clus"/>
    <property type="match status" value="1"/>
</dbReference>
<dbReference type="SUPFAM" id="SSF57701">
    <property type="entry name" value="Zn2/Cys6 DNA-binding domain"/>
    <property type="match status" value="1"/>
</dbReference>
<evidence type="ECO:0000313" key="3">
    <source>
        <dbReference type="EMBL" id="PMD12576.1"/>
    </source>
</evidence>
<dbReference type="GO" id="GO:0008270">
    <property type="term" value="F:zinc ion binding"/>
    <property type="evidence" value="ECO:0007669"/>
    <property type="project" value="InterPro"/>
</dbReference>
<dbReference type="STRING" id="1745343.A0A2J6PFA0"/>
<sequence>MSEERAIKPQKRRPHRKTRTGCLSCKRRKIKCDEGRPSCEECIHHELTCEYAPSHTASASPNISVGFSSAAPLNIPDLQLMHHFCTSTVLAVHNEPTIRRVWSISVPSLAFSHDFVMHGILAVAALHIAYLRPESRDLYLSQAVIHHQEGLRKATPVLSQFQKQNPSAIYAHSALTLLYTLAGSKHDNAFILGGDADIADWIVLSRQTYSLVRYSDKKLFDGPLGPIFAAGANRAKMHDQLDDEGFKVPQTEHLKQLFSRICETTADDWKRQAYRHSIHELKKVFRVVYSQPWDTLEATDVYIWAYCIQDEFLTLLKEYTQEALVIMAFFAAVPQRFAENKHWLLEGFSMYLISKIYPLIDEQHLPWIEWPLREVGWNPAVDVKMQVDGSQDREVLWENRV</sequence>
<dbReference type="Pfam" id="PF11951">
    <property type="entry name" value="Fungal_trans_2"/>
    <property type="match status" value="1"/>
</dbReference>
<dbReference type="PANTHER" id="PTHR47784:SF5">
    <property type="entry name" value="STEROL UPTAKE CONTROL PROTEIN 2"/>
    <property type="match status" value="1"/>
</dbReference>
<gene>
    <name evidence="3" type="ORF">NA56DRAFT_666255</name>
</gene>
<proteinExistence type="predicted"/>
<dbReference type="InterPro" id="IPR001138">
    <property type="entry name" value="Zn2Cys6_DnaBD"/>
</dbReference>
<evidence type="ECO:0000256" key="1">
    <source>
        <dbReference type="ARBA" id="ARBA00023242"/>
    </source>
</evidence>
<dbReference type="InterPro" id="IPR021858">
    <property type="entry name" value="Fun_TF"/>
</dbReference>
<reference evidence="3 4" key="1">
    <citation type="submission" date="2016-05" db="EMBL/GenBank/DDBJ databases">
        <title>A degradative enzymes factory behind the ericoid mycorrhizal symbiosis.</title>
        <authorList>
            <consortium name="DOE Joint Genome Institute"/>
            <person name="Martino E."/>
            <person name="Morin E."/>
            <person name="Grelet G."/>
            <person name="Kuo A."/>
            <person name="Kohler A."/>
            <person name="Daghino S."/>
            <person name="Barry K."/>
            <person name="Choi C."/>
            <person name="Cichocki N."/>
            <person name="Clum A."/>
            <person name="Copeland A."/>
            <person name="Hainaut M."/>
            <person name="Haridas S."/>
            <person name="Labutti K."/>
            <person name="Lindquist E."/>
            <person name="Lipzen A."/>
            <person name="Khouja H.-R."/>
            <person name="Murat C."/>
            <person name="Ohm R."/>
            <person name="Olson A."/>
            <person name="Spatafora J."/>
            <person name="Veneault-Fourrey C."/>
            <person name="Henrissat B."/>
            <person name="Grigoriev I."/>
            <person name="Martin F."/>
            <person name="Perotto S."/>
        </authorList>
    </citation>
    <scope>NUCLEOTIDE SEQUENCE [LARGE SCALE GENOMIC DNA]</scope>
    <source>
        <strain evidence="3 4">UAMH 7357</strain>
    </source>
</reference>
<dbReference type="PRINTS" id="PR00755">
    <property type="entry name" value="AFLATOXINBRP"/>
</dbReference>
<dbReference type="PROSITE" id="PS00463">
    <property type="entry name" value="ZN2_CY6_FUNGAL_1"/>
    <property type="match status" value="1"/>
</dbReference>
<name>A0A2J6PFA0_9HELO</name>
<dbReference type="AlphaFoldDB" id="A0A2J6PFA0"/>
<dbReference type="Proteomes" id="UP000235672">
    <property type="component" value="Unassembled WGS sequence"/>
</dbReference>
<feature type="domain" description="Zn(2)-C6 fungal-type" evidence="2">
    <location>
        <begin position="21"/>
        <end position="51"/>
    </location>
</feature>
<evidence type="ECO:0000259" key="2">
    <source>
        <dbReference type="PROSITE" id="PS50048"/>
    </source>
</evidence>
<dbReference type="InterPro" id="IPR053157">
    <property type="entry name" value="Sterol_Uptake_Regulator"/>
</dbReference>
<dbReference type="OrthoDB" id="416217at2759"/>
<dbReference type="InterPro" id="IPR036864">
    <property type="entry name" value="Zn2-C6_fun-type_DNA-bd_sf"/>
</dbReference>
<protein>
    <recommendedName>
        <fullName evidence="2">Zn(2)-C6 fungal-type domain-containing protein</fullName>
    </recommendedName>
</protein>
<accession>A0A2J6PFA0</accession>
<dbReference type="GO" id="GO:0001228">
    <property type="term" value="F:DNA-binding transcription activator activity, RNA polymerase II-specific"/>
    <property type="evidence" value="ECO:0007669"/>
    <property type="project" value="TreeGrafter"/>
</dbReference>
<dbReference type="Gene3D" id="4.10.240.10">
    <property type="entry name" value="Zn(2)-C6 fungal-type DNA-binding domain"/>
    <property type="match status" value="1"/>
</dbReference>
<dbReference type="PROSITE" id="PS50048">
    <property type="entry name" value="ZN2_CY6_FUNGAL_2"/>
    <property type="match status" value="1"/>
</dbReference>
<evidence type="ECO:0000313" key="4">
    <source>
        <dbReference type="Proteomes" id="UP000235672"/>
    </source>
</evidence>
<keyword evidence="4" id="KW-1185">Reference proteome</keyword>
<organism evidence="3 4">
    <name type="scientific">Hyaloscypha hepaticicola</name>
    <dbReference type="NCBI Taxonomy" id="2082293"/>
    <lineage>
        <taxon>Eukaryota</taxon>
        <taxon>Fungi</taxon>
        <taxon>Dikarya</taxon>
        <taxon>Ascomycota</taxon>
        <taxon>Pezizomycotina</taxon>
        <taxon>Leotiomycetes</taxon>
        <taxon>Helotiales</taxon>
        <taxon>Hyaloscyphaceae</taxon>
        <taxon>Hyaloscypha</taxon>
    </lineage>
</organism>
<keyword evidence="1" id="KW-0539">Nucleus</keyword>
<dbReference type="CDD" id="cd00067">
    <property type="entry name" value="GAL4"/>
    <property type="match status" value="1"/>
</dbReference>
<dbReference type="EMBL" id="KZ613547">
    <property type="protein sequence ID" value="PMD12576.1"/>
    <property type="molecule type" value="Genomic_DNA"/>
</dbReference>
<dbReference type="SMART" id="SM00066">
    <property type="entry name" value="GAL4"/>
    <property type="match status" value="1"/>
</dbReference>
<dbReference type="PANTHER" id="PTHR47784">
    <property type="entry name" value="STEROL UPTAKE CONTROL PROTEIN 2"/>
    <property type="match status" value="1"/>
</dbReference>